<evidence type="ECO:0000256" key="6">
    <source>
        <dbReference type="ARBA" id="ARBA00022824"/>
    </source>
</evidence>
<gene>
    <name evidence="14" type="ORF">NLS_LOCUS636</name>
</gene>
<dbReference type="PANTHER" id="PTHR13050:SF7">
    <property type="entry name" value="VESICLE TRANSPORT PROTEIN USE1"/>
    <property type="match status" value="1"/>
</dbReference>
<keyword evidence="4" id="KW-0813">Transport</keyword>
<reference evidence="14 15" key="1">
    <citation type="submission" date="2018-08" db="EMBL/GenBank/DDBJ databases">
        <authorList>
            <person name="Laetsch R D."/>
            <person name="Stevens L."/>
            <person name="Kumar S."/>
            <person name="Blaxter L. M."/>
        </authorList>
    </citation>
    <scope>NUCLEOTIDE SEQUENCE [LARGE SCALE GENOMIC DNA]</scope>
</reference>
<dbReference type="GO" id="GO:0005484">
    <property type="term" value="F:SNAP receptor activity"/>
    <property type="evidence" value="ECO:0007669"/>
    <property type="project" value="TreeGrafter"/>
</dbReference>
<sequence length="263" mass="30399">MVVGAITADEVNFQQLLDRSERLRAEDISSNIFKLHLALKELEELYGRLQRNRNIDRDVLKHYGRDLQALRLEIETEEKKFVAVDDERELATDFEIAAEDANEDNSFMRAKRRAAHQADLRLQLLGGPERSSSVDLELDTERISLRETEKQENLMGELFDMARLMKQTYSTANAVIREDNATLSRLQQATSNHKGSLLRESKRLEERAYRSWCDCLYIVGVCAIVMSFLAMVRALQLSTKILFDRYFLLHGAEAITFCIDYEI</sequence>
<evidence type="ECO:0000256" key="2">
    <source>
        <dbReference type="ARBA" id="ARBA00007891"/>
    </source>
</evidence>
<evidence type="ECO:0000256" key="4">
    <source>
        <dbReference type="ARBA" id="ARBA00022448"/>
    </source>
</evidence>
<evidence type="ECO:0000256" key="10">
    <source>
        <dbReference type="ARBA" id="ARBA00023136"/>
    </source>
</evidence>
<proteinExistence type="inferred from homology"/>
<protein>
    <recommendedName>
        <fullName evidence="3">Vesicle transport protein USE1</fullName>
    </recommendedName>
    <alternativeName>
        <fullName evidence="11">USE1-like protein</fullName>
    </alternativeName>
</protein>
<comment type="similarity">
    <text evidence="2">Belongs to the USE1 family.</text>
</comment>
<dbReference type="EMBL" id="UYRX01000016">
    <property type="protein sequence ID" value="VDK69008.1"/>
    <property type="molecule type" value="Genomic_DNA"/>
</dbReference>
<dbReference type="Proteomes" id="UP000277928">
    <property type="component" value="Unassembled WGS sequence"/>
</dbReference>
<dbReference type="AlphaFoldDB" id="A0A3P6TSA1"/>
<dbReference type="GO" id="GO:0005789">
    <property type="term" value="C:endoplasmic reticulum membrane"/>
    <property type="evidence" value="ECO:0007669"/>
    <property type="project" value="UniProtKB-SubCell"/>
</dbReference>
<keyword evidence="6" id="KW-0256">Endoplasmic reticulum</keyword>
<keyword evidence="5 13" id="KW-0812">Transmembrane</keyword>
<name>A0A3P6TSA1_LITSI</name>
<evidence type="ECO:0000313" key="15">
    <source>
        <dbReference type="Proteomes" id="UP000277928"/>
    </source>
</evidence>
<keyword evidence="8" id="KW-0653">Protein transport</keyword>
<keyword evidence="12" id="KW-0175">Coiled coil</keyword>
<evidence type="ECO:0000256" key="7">
    <source>
        <dbReference type="ARBA" id="ARBA00022892"/>
    </source>
</evidence>
<dbReference type="GO" id="GO:0031201">
    <property type="term" value="C:SNARE complex"/>
    <property type="evidence" value="ECO:0007669"/>
    <property type="project" value="TreeGrafter"/>
</dbReference>
<evidence type="ECO:0000256" key="8">
    <source>
        <dbReference type="ARBA" id="ARBA00022927"/>
    </source>
</evidence>
<evidence type="ECO:0000256" key="12">
    <source>
        <dbReference type="SAM" id="Coils"/>
    </source>
</evidence>
<keyword evidence="15" id="KW-1185">Reference proteome</keyword>
<evidence type="ECO:0000256" key="9">
    <source>
        <dbReference type="ARBA" id="ARBA00022989"/>
    </source>
</evidence>
<keyword evidence="10 13" id="KW-0472">Membrane</keyword>
<evidence type="ECO:0000256" key="1">
    <source>
        <dbReference type="ARBA" id="ARBA00004163"/>
    </source>
</evidence>
<evidence type="ECO:0000313" key="14">
    <source>
        <dbReference type="EMBL" id="VDK69008.1"/>
    </source>
</evidence>
<keyword evidence="9 13" id="KW-1133">Transmembrane helix</keyword>
<dbReference type="GO" id="GO:0006890">
    <property type="term" value="P:retrograde vesicle-mediated transport, Golgi to endoplasmic reticulum"/>
    <property type="evidence" value="ECO:0007669"/>
    <property type="project" value="TreeGrafter"/>
</dbReference>
<evidence type="ECO:0000256" key="5">
    <source>
        <dbReference type="ARBA" id="ARBA00022692"/>
    </source>
</evidence>
<dbReference type="OMA" id="AYRSWCD"/>
<evidence type="ECO:0000256" key="13">
    <source>
        <dbReference type="SAM" id="Phobius"/>
    </source>
</evidence>
<dbReference type="InterPro" id="IPR019150">
    <property type="entry name" value="Vesicle_transport_protein_Use1"/>
</dbReference>
<accession>A0A3P6TSA1</accession>
<evidence type="ECO:0000256" key="11">
    <source>
        <dbReference type="ARBA" id="ARBA00032711"/>
    </source>
</evidence>
<comment type="subcellular location">
    <subcellularLocation>
        <location evidence="1">Endoplasmic reticulum membrane</location>
        <topology evidence="1">Single-pass type IV membrane protein</topology>
    </subcellularLocation>
</comment>
<feature type="coiled-coil region" evidence="12">
    <location>
        <begin position="60"/>
        <end position="87"/>
    </location>
</feature>
<dbReference type="STRING" id="42156.A0A3P6TSA1"/>
<keyword evidence="7" id="KW-0931">ER-Golgi transport</keyword>
<dbReference type="PANTHER" id="PTHR13050">
    <property type="entry name" value="USE1-LIKE PROTEIN"/>
    <property type="match status" value="1"/>
</dbReference>
<dbReference type="Pfam" id="PF09753">
    <property type="entry name" value="Use1"/>
    <property type="match status" value="1"/>
</dbReference>
<feature type="transmembrane region" description="Helical" evidence="13">
    <location>
        <begin position="216"/>
        <end position="235"/>
    </location>
</feature>
<organism evidence="14 15">
    <name type="scientific">Litomosoides sigmodontis</name>
    <name type="common">Filarial nematode worm</name>
    <dbReference type="NCBI Taxonomy" id="42156"/>
    <lineage>
        <taxon>Eukaryota</taxon>
        <taxon>Metazoa</taxon>
        <taxon>Ecdysozoa</taxon>
        <taxon>Nematoda</taxon>
        <taxon>Chromadorea</taxon>
        <taxon>Rhabditida</taxon>
        <taxon>Spirurina</taxon>
        <taxon>Spiruromorpha</taxon>
        <taxon>Filarioidea</taxon>
        <taxon>Onchocercidae</taxon>
        <taxon>Litomosoides</taxon>
    </lineage>
</organism>
<dbReference type="GO" id="GO:0015031">
    <property type="term" value="P:protein transport"/>
    <property type="evidence" value="ECO:0007669"/>
    <property type="project" value="UniProtKB-KW"/>
</dbReference>
<dbReference type="OrthoDB" id="4506189at2759"/>
<evidence type="ECO:0000256" key="3">
    <source>
        <dbReference type="ARBA" id="ARBA00015843"/>
    </source>
</evidence>